<proteinExistence type="predicted"/>
<dbReference type="KEGG" id="mard:IBG28_06005"/>
<dbReference type="RefSeq" id="WP_111606333.1">
    <property type="nucleotide sequence ID" value="NZ_BMLJ01000005.1"/>
</dbReference>
<dbReference type="PANTHER" id="PTHR34309:SF10">
    <property type="entry name" value="SLR1406 PROTEIN"/>
    <property type="match status" value="1"/>
</dbReference>
<protein>
    <submittedName>
        <fullName evidence="1">Heme-binding protein</fullName>
    </submittedName>
</protein>
<dbReference type="InterPro" id="IPR052517">
    <property type="entry name" value="GlcG_carb_metab_protein"/>
</dbReference>
<accession>A0A7H1J9L9</accession>
<dbReference type="EMBL" id="CP061081">
    <property type="protein sequence ID" value="QNT07185.1"/>
    <property type="molecule type" value="Genomic_DNA"/>
</dbReference>
<reference evidence="1 2" key="1">
    <citation type="submission" date="2020-09" db="EMBL/GenBank/DDBJ databases">
        <title>Complete genome sequence of an Arctic sea ice bacterium Marinomonas arctica BSI20414.</title>
        <authorList>
            <person name="Liao L."/>
            <person name="Chen B."/>
        </authorList>
    </citation>
    <scope>NUCLEOTIDE SEQUENCE [LARGE SCALE GENOMIC DNA]</scope>
    <source>
        <strain evidence="1 2">BSI20414</strain>
    </source>
</reference>
<name>A0A7H1J9L9_9GAMM</name>
<dbReference type="SUPFAM" id="SSF143744">
    <property type="entry name" value="GlcG-like"/>
    <property type="match status" value="1"/>
</dbReference>
<dbReference type="AlphaFoldDB" id="A0A7H1J9L9"/>
<evidence type="ECO:0000313" key="1">
    <source>
        <dbReference type="EMBL" id="QNT07185.1"/>
    </source>
</evidence>
<dbReference type="Proteomes" id="UP000516370">
    <property type="component" value="Chromosome"/>
</dbReference>
<keyword evidence="2" id="KW-1185">Reference proteome</keyword>
<dbReference type="Pfam" id="PF03928">
    <property type="entry name" value="HbpS-like"/>
    <property type="match status" value="1"/>
</dbReference>
<sequence length="146" mass="15193">MSSLTLINASNIIDTALEEARKNKLAPLAVAVLDAGGHLIAFKREDGAGIARFDIAFGKAWGSLGMGFGSSELTRRSQKNPQFINTLTTISQGRMVPSPGGVLILDHEKVIIGAIGISGDIGENDEICAVSAIEENGFIAANGIVS</sequence>
<dbReference type="OrthoDB" id="9815788at2"/>
<dbReference type="Gene3D" id="3.30.450.150">
    <property type="entry name" value="Haem-degrading domain"/>
    <property type="match status" value="1"/>
</dbReference>
<dbReference type="PANTHER" id="PTHR34309">
    <property type="entry name" value="SLR1406 PROTEIN"/>
    <property type="match status" value="1"/>
</dbReference>
<gene>
    <name evidence="1" type="ORF">IBG28_06005</name>
</gene>
<dbReference type="InterPro" id="IPR038084">
    <property type="entry name" value="PduO/GlcC-like_sf"/>
</dbReference>
<evidence type="ECO:0000313" key="2">
    <source>
        <dbReference type="Proteomes" id="UP000516370"/>
    </source>
</evidence>
<dbReference type="InterPro" id="IPR005624">
    <property type="entry name" value="PduO/GlcC-like"/>
</dbReference>
<organism evidence="1 2">
    <name type="scientific">Marinomonas arctica</name>
    <dbReference type="NCBI Taxonomy" id="383750"/>
    <lineage>
        <taxon>Bacteria</taxon>
        <taxon>Pseudomonadati</taxon>
        <taxon>Pseudomonadota</taxon>
        <taxon>Gammaproteobacteria</taxon>
        <taxon>Oceanospirillales</taxon>
        <taxon>Oceanospirillaceae</taxon>
        <taxon>Marinomonas</taxon>
    </lineage>
</organism>